<protein>
    <submittedName>
        <fullName evidence="2">Gag/pol protein</fullName>
    </submittedName>
</protein>
<evidence type="ECO:0000313" key="3">
    <source>
        <dbReference type="Proteomes" id="UP000321393"/>
    </source>
</evidence>
<sequence length="60" mass="6758">MAKHKAIKYIYTKQMKEGTSIREHVLDMMMHFNTAEDLTIGKGKEMEANVATTEKELAGG</sequence>
<comment type="caution">
    <text evidence="2">The sequence shown here is derived from an EMBL/GenBank/DDBJ whole genome shotgun (WGS) entry which is preliminary data.</text>
</comment>
<gene>
    <name evidence="2" type="ORF">E5676_scaffold110G00850</name>
    <name evidence="1" type="ORF">E6C27_scaffold20G00110</name>
</gene>
<dbReference type="OrthoDB" id="904370at2759"/>
<reference evidence="3 4" key="1">
    <citation type="submission" date="2019-08" db="EMBL/GenBank/DDBJ databases">
        <title>Draft genome sequences of two oriental melons (Cucumis melo L. var makuwa).</title>
        <authorList>
            <person name="Kwon S.-Y."/>
        </authorList>
    </citation>
    <scope>NUCLEOTIDE SEQUENCE [LARGE SCALE GENOMIC DNA]</scope>
    <source>
        <strain evidence="4">cv. Chang Bougi</strain>
        <strain evidence="3">cv. SW 3</strain>
        <tissue evidence="2">Leaf</tissue>
    </source>
</reference>
<dbReference type="EMBL" id="SSTE01019218">
    <property type="protein sequence ID" value="KAA0036737.1"/>
    <property type="molecule type" value="Genomic_DNA"/>
</dbReference>
<name>A0A5D3BBD9_CUCMM</name>
<evidence type="ECO:0000313" key="1">
    <source>
        <dbReference type="EMBL" id="KAA0036737.1"/>
    </source>
</evidence>
<proteinExistence type="predicted"/>
<evidence type="ECO:0000313" key="4">
    <source>
        <dbReference type="Proteomes" id="UP000321947"/>
    </source>
</evidence>
<evidence type="ECO:0000313" key="2">
    <source>
        <dbReference type="EMBL" id="TYJ95805.1"/>
    </source>
</evidence>
<accession>A0A5D3BBD9</accession>
<dbReference type="AlphaFoldDB" id="A0A5D3BBD9"/>
<dbReference type="EMBL" id="SSTD01020080">
    <property type="protein sequence ID" value="TYJ95805.1"/>
    <property type="molecule type" value="Genomic_DNA"/>
</dbReference>
<dbReference type="Proteomes" id="UP000321947">
    <property type="component" value="Unassembled WGS sequence"/>
</dbReference>
<dbReference type="Proteomes" id="UP000321393">
    <property type="component" value="Unassembled WGS sequence"/>
</dbReference>
<organism evidence="2 4">
    <name type="scientific">Cucumis melo var. makuwa</name>
    <name type="common">Oriental melon</name>
    <dbReference type="NCBI Taxonomy" id="1194695"/>
    <lineage>
        <taxon>Eukaryota</taxon>
        <taxon>Viridiplantae</taxon>
        <taxon>Streptophyta</taxon>
        <taxon>Embryophyta</taxon>
        <taxon>Tracheophyta</taxon>
        <taxon>Spermatophyta</taxon>
        <taxon>Magnoliopsida</taxon>
        <taxon>eudicotyledons</taxon>
        <taxon>Gunneridae</taxon>
        <taxon>Pentapetalae</taxon>
        <taxon>rosids</taxon>
        <taxon>fabids</taxon>
        <taxon>Cucurbitales</taxon>
        <taxon>Cucurbitaceae</taxon>
        <taxon>Benincaseae</taxon>
        <taxon>Cucumis</taxon>
    </lineage>
</organism>